<accession>A0AAJ1U867</accession>
<evidence type="ECO:0000313" key="3">
    <source>
        <dbReference type="Proteomes" id="UP001227162"/>
    </source>
</evidence>
<dbReference type="EMBL" id="JANFFA010000003">
    <property type="protein sequence ID" value="MDQ2094595.1"/>
    <property type="molecule type" value="Genomic_DNA"/>
</dbReference>
<dbReference type="Pfam" id="PF12697">
    <property type="entry name" value="Abhydrolase_6"/>
    <property type="match status" value="1"/>
</dbReference>
<dbReference type="PANTHER" id="PTHR10992">
    <property type="entry name" value="METHYLESTERASE FAMILY MEMBER"/>
    <property type="match status" value="1"/>
</dbReference>
<reference evidence="2" key="1">
    <citation type="submission" date="2022-07" db="EMBL/GenBank/DDBJ databases">
        <authorList>
            <person name="Otstavnykh N."/>
            <person name="Isaeva M."/>
            <person name="Bystritskaya E."/>
        </authorList>
    </citation>
    <scope>NUCLEOTIDE SEQUENCE</scope>
    <source>
        <strain evidence="2">10Alg 79</strain>
    </source>
</reference>
<dbReference type="PANTHER" id="PTHR10992:SF1086">
    <property type="entry name" value="AB HYDROLASE-1 DOMAIN-CONTAINING PROTEIN"/>
    <property type="match status" value="1"/>
</dbReference>
<protein>
    <submittedName>
        <fullName evidence="2">Alpha/beta fold hydrolase</fullName>
    </submittedName>
</protein>
<sequence length="240" mass="26303">MSDFLLIHGAMHGAWCWRDLVPELNLRGHRVQAIDLPGHGGDMTPISKITLDLYADAILDAIERDFAGGPVQLVGHSMAGYPISLAAERAPDKIARLIYLCAYVPAAGQSLADMRKSAPRQPLLPALIRSEDGKSFRVDPAKTEELFYHDCPEGTAAYANMRLCAQAVAPQAVPCPLGENYASVPRSYIRCTDDRTIPPEFQVTMTHDWPAADVYEMETSHSPFFAAPQELARLLSQITG</sequence>
<dbReference type="AlphaFoldDB" id="A0AAJ1U867"/>
<organism evidence="2 3">
    <name type="scientific">Rhodalgimonas zhirmunskyi</name>
    <dbReference type="NCBI Taxonomy" id="2964767"/>
    <lineage>
        <taxon>Bacteria</taxon>
        <taxon>Pseudomonadati</taxon>
        <taxon>Pseudomonadota</taxon>
        <taxon>Alphaproteobacteria</taxon>
        <taxon>Rhodobacterales</taxon>
        <taxon>Roseobacteraceae</taxon>
        <taxon>Rhodalgimonas</taxon>
    </lineage>
</organism>
<dbReference type="InterPro" id="IPR029058">
    <property type="entry name" value="AB_hydrolase_fold"/>
</dbReference>
<comment type="caution">
    <text evidence="2">The sequence shown here is derived from an EMBL/GenBank/DDBJ whole genome shotgun (WGS) entry which is preliminary data.</text>
</comment>
<feature type="domain" description="AB hydrolase-1" evidence="1">
    <location>
        <begin position="4"/>
        <end position="233"/>
    </location>
</feature>
<dbReference type="GO" id="GO:0080030">
    <property type="term" value="F:methyl indole-3-acetate esterase activity"/>
    <property type="evidence" value="ECO:0007669"/>
    <property type="project" value="TreeGrafter"/>
</dbReference>
<proteinExistence type="predicted"/>
<dbReference type="SUPFAM" id="SSF53474">
    <property type="entry name" value="alpha/beta-Hydrolases"/>
    <property type="match status" value="1"/>
</dbReference>
<dbReference type="Proteomes" id="UP001227162">
    <property type="component" value="Unassembled WGS sequence"/>
</dbReference>
<name>A0AAJ1U867_9RHOB</name>
<reference evidence="2" key="2">
    <citation type="submission" date="2023-04" db="EMBL/GenBank/DDBJ databases">
        <title>'Rhodoalgimonas zhirmunskyi' gen. nov., isolated from a red alga.</title>
        <authorList>
            <person name="Nedashkovskaya O.I."/>
            <person name="Otstavnykh N.Y."/>
            <person name="Bystritskaya E.P."/>
            <person name="Balabanova L.A."/>
            <person name="Isaeva M.P."/>
        </authorList>
    </citation>
    <scope>NUCLEOTIDE SEQUENCE</scope>
    <source>
        <strain evidence="2">10Alg 79</strain>
    </source>
</reference>
<evidence type="ECO:0000259" key="1">
    <source>
        <dbReference type="Pfam" id="PF12697"/>
    </source>
</evidence>
<dbReference type="GO" id="GO:0080032">
    <property type="term" value="F:methyl jasmonate esterase activity"/>
    <property type="evidence" value="ECO:0007669"/>
    <property type="project" value="TreeGrafter"/>
</dbReference>
<keyword evidence="2" id="KW-0378">Hydrolase</keyword>
<evidence type="ECO:0000313" key="2">
    <source>
        <dbReference type="EMBL" id="MDQ2094595.1"/>
    </source>
</evidence>
<dbReference type="RefSeq" id="WP_317626221.1">
    <property type="nucleotide sequence ID" value="NZ_JANFFA010000003.1"/>
</dbReference>
<dbReference type="InterPro" id="IPR045889">
    <property type="entry name" value="MES/HNL"/>
</dbReference>
<dbReference type="InterPro" id="IPR000073">
    <property type="entry name" value="AB_hydrolase_1"/>
</dbReference>
<gene>
    <name evidence="2" type="ORF">NOI20_10785</name>
</gene>
<dbReference type="Gene3D" id="3.40.50.1820">
    <property type="entry name" value="alpha/beta hydrolase"/>
    <property type="match status" value="1"/>
</dbReference>
<keyword evidence="3" id="KW-1185">Reference proteome</keyword>